<dbReference type="KEGG" id="rca:Rcas_2878"/>
<keyword evidence="3 5" id="KW-0285">Flavoprotein</keyword>
<evidence type="ECO:0000256" key="2">
    <source>
        <dbReference type="ARBA" id="ARBA00009347"/>
    </source>
</evidence>
<dbReference type="SUPFAM" id="SSF56645">
    <property type="entry name" value="Acyl-CoA dehydrogenase NM domain-like"/>
    <property type="match status" value="1"/>
</dbReference>
<sequence length="557" mass="60761">MSHAVRCEEEPAMTTLDVETLDMVLSTLREYAERKLTPEYLRHLDHNDEFPAEVLKDLYDPNKLGIHLLFIPEEYGGLGGGAYDIYRVSEAMAAIDLGIATGVLATFLGTDPITVGGTEEQKKYWMGRIAEEGLLVAYGATEPQAGSDLATLTTKAVPVVEDGKVIGYKISGRKQWISNGGVAKIYTILANAPGGISWFIVEHDAPGFTKGKPEDKHGIRASNTAALFLDEVFVPADRLVGGVEGKGLAQAAAVFGYTRLMVGSFGLGAGWEAMRRAIRYAQTRIQGGKPLSQQQGLTHKLIVPNVARLEAARHYIEWVAETIDGGNDQQQTEGAVAKYMATEAGNKAAEDAIQVHGGYGYTKEYMVEKIKRDVRITCIYEGTSEIMEWTIARDRWQFHLKTKGAYYHDWAARVEQVHQREPNNGANVAALAMHALANVLERARIDRLTRNQHILFRLGELIAWAETAAIFSERVSSKPTVASGLDLPTEQALARIFARMAAYKVATDGLAWLIGAGQTDPNLANTLNLPAIFAAQAGQIADMDFVAAKLVEAFPAA</sequence>
<dbReference type="InterPro" id="IPR046373">
    <property type="entry name" value="Acyl-CoA_Oxase/DH_mid-dom_sf"/>
</dbReference>
<evidence type="ECO:0000256" key="1">
    <source>
        <dbReference type="ARBA" id="ARBA00001974"/>
    </source>
</evidence>
<name>A7NN08_ROSCS</name>
<dbReference type="InterPro" id="IPR013786">
    <property type="entry name" value="AcylCoA_DH/ox_N"/>
</dbReference>
<dbReference type="Gene3D" id="1.20.140.10">
    <property type="entry name" value="Butyryl-CoA Dehydrogenase, subunit A, domain 3"/>
    <property type="match status" value="1"/>
</dbReference>
<dbReference type="InterPro" id="IPR006091">
    <property type="entry name" value="Acyl-CoA_Oxase/DH_mid-dom"/>
</dbReference>
<dbReference type="InterPro" id="IPR037069">
    <property type="entry name" value="AcylCoA_DH/ox_N_sf"/>
</dbReference>
<dbReference type="PROSITE" id="PS00073">
    <property type="entry name" value="ACYL_COA_DH_2"/>
    <property type="match status" value="1"/>
</dbReference>
<dbReference type="InterPro" id="IPR009100">
    <property type="entry name" value="AcylCoA_DH/oxidase_NM_dom_sf"/>
</dbReference>
<dbReference type="SUPFAM" id="SSF47203">
    <property type="entry name" value="Acyl-CoA dehydrogenase C-terminal domain-like"/>
    <property type="match status" value="1"/>
</dbReference>
<dbReference type="eggNOG" id="COG1960">
    <property type="taxonomic scope" value="Bacteria"/>
</dbReference>
<dbReference type="Pfam" id="PF02770">
    <property type="entry name" value="Acyl-CoA_dh_M"/>
    <property type="match status" value="1"/>
</dbReference>
<gene>
    <name evidence="9" type="ordered locus">Rcas_2878</name>
</gene>
<feature type="domain" description="Acyl-CoA dehydrogenase/oxidase N-terminal" evidence="8">
    <location>
        <begin position="20"/>
        <end position="131"/>
    </location>
</feature>
<dbReference type="GO" id="GO:0003995">
    <property type="term" value="F:acyl-CoA dehydrogenase activity"/>
    <property type="evidence" value="ECO:0007669"/>
    <property type="project" value="InterPro"/>
</dbReference>
<dbReference type="InterPro" id="IPR006089">
    <property type="entry name" value="Acyl-CoA_DH_CS"/>
</dbReference>
<comment type="cofactor">
    <cofactor evidence="1 5">
        <name>FAD</name>
        <dbReference type="ChEBI" id="CHEBI:57692"/>
    </cofactor>
</comment>
<reference evidence="9 10" key="1">
    <citation type="submission" date="2007-08" db="EMBL/GenBank/DDBJ databases">
        <title>Complete sequence of Roseiflexus castenholzii DSM 13941.</title>
        <authorList>
            <consortium name="US DOE Joint Genome Institute"/>
            <person name="Copeland A."/>
            <person name="Lucas S."/>
            <person name="Lapidus A."/>
            <person name="Barry K."/>
            <person name="Glavina del Rio T."/>
            <person name="Dalin E."/>
            <person name="Tice H."/>
            <person name="Pitluck S."/>
            <person name="Thompson L.S."/>
            <person name="Brettin T."/>
            <person name="Bruce D."/>
            <person name="Detter J.C."/>
            <person name="Han C."/>
            <person name="Tapia R."/>
            <person name="Schmutz J."/>
            <person name="Larimer F."/>
            <person name="Land M."/>
            <person name="Hauser L."/>
            <person name="Kyrpides N."/>
            <person name="Mikhailova N."/>
            <person name="Bryant D.A."/>
            <person name="Hanada S."/>
            <person name="Tsukatani Y."/>
            <person name="Richardson P."/>
        </authorList>
    </citation>
    <scope>NUCLEOTIDE SEQUENCE [LARGE SCALE GENOMIC DNA]</scope>
    <source>
        <strain evidence="10">DSM 13941 / HLO8</strain>
    </source>
</reference>
<dbReference type="InterPro" id="IPR036250">
    <property type="entry name" value="AcylCo_DH-like_C"/>
</dbReference>
<feature type="domain" description="Acyl-CoA dehydrogenase/oxidase C-terminal" evidence="6">
    <location>
        <begin position="245"/>
        <end position="393"/>
    </location>
</feature>
<dbReference type="PANTHER" id="PTHR43884:SF12">
    <property type="entry name" value="ISOVALERYL-COA DEHYDROGENASE, MITOCHONDRIAL-RELATED"/>
    <property type="match status" value="1"/>
</dbReference>
<keyword evidence="5" id="KW-0560">Oxidoreductase</keyword>
<protein>
    <submittedName>
        <fullName evidence="9">Acyl-CoA dehydrogenase domain protein</fullName>
    </submittedName>
</protein>
<accession>A7NN08</accession>
<dbReference type="EMBL" id="CP000804">
    <property type="protein sequence ID" value="ABU58940.1"/>
    <property type="molecule type" value="Genomic_DNA"/>
</dbReference>
<organism evidence="9 10">
    <name type="scientific">Roseiflexus castenholzii (strain DSM 13941 / HLO8)</name>
    <dbReference type="NCBI Taxonomy" id="383372"/>
    <lineage>
        <taxon>Bacteria</taxon>
        <taxon>Bacillati</taxon>
        <taxon>Chloroflexota</taxon>
        <taxon>Chloroflexia</taxon>
        <taxon>Chloroflexales</taxon>
        <taxon>Roseiflexineae</taxon>
        <taxon>Roseiflexaceae</taxon>
        <taxon>Roseiflexus</taxon>
    </lineage>
</organism>
<dbReference type="Pfam" id="PF02771">
    <property type="entry name" value="Acyl-CoA_dh_N"/>
    <property type="match status" value="1"/>
</dbReference>
<keyword evidence="10" id="KW-1185">Reference proteome</keyword>
<dbReference type="Pfam" id="PF00441">
    <property type="entry name" value="Acyl-CoA_dh_1"/>
    <property type="match status" value="1"/>
</dbReference>
<dbReference type="STRING" id="383372.Rcas_2878"/>
<dbReference type="Gene3D" id="2.40.110.10">
    <property type="entry name" value="Butyryl-CoA Dehydrogenase, subunit A, domain 2"/>
    <property type="match status" value="1"/>
</dbReference>
<keyword evidence="4 5" id="KW-0274">FAD</keyword>
<proteinExistence type="inferred from homology"/>
<feature type="domain" description="Acyl-CoA oxidase/dehydrogenase middle" evidence="7">
    <location>
        <begin position="137"/>
        <end position="232"/>
    </location>
</feature>
<dbReference type="AlphaFoldDB" id="A7NN08"/>
<dbReference type="InterPro" id="IPR009075">
    <property type="entry name" value="AcylCo_DH/oxidase_C"/>
</dbReference>
<dbReference type="GO" id="GO:0050660">
    <property type="term" value="F:flavin adenine dinucleotide binding"/>
    <property type="evidence" value="ECO:0007669"/>
    <property type="project" value="InterPro"/>
</dbReference>
<dbReference type="PANTHER" id="PTHR43884">
    <property type="entry name" value="ACYL-COA DEHYDROGENASE"/>
    <property type="match status" value="1"/>
</dbReference>
<evidence type="ECO:0000259" key="8">
    <source>
        <dbReference type="Pfam" id="PF02771"/>
    </source>
</evidence>
<dbReference type="HOGENOM" id="CLU_018204_3_5_0"/>
<evidence type="ECO:0000256" key="4">
    <source>
        <dbReference type="ARBA" id="ARBA00022827"/>
    </source>
</evidence>
<evidence type="ECO:0000256" key="3">
    <source>
        <dbReference type="ARBA" id="ARBA00022630"/>
    </source>
</evidence>
<evidence type="ECO:0000313" key="9">
    <source>
        <dbReference type="EMBL" id="ABU58940.1"/>
    </source>
</evidence>
<dbReference type="Proteomes" id="UP000000263">
    <property type="component" value="Chromosome"/>
</dbReference>
<dbReference type="Gene3D" id="1.10.540.10">
    <property type="entry name" value="Acyl-CoA dehydrogenase/oxidase, N-terminal domain"/>
    <property type="match status" value="1"/>
</dbReference>
<comment type="similarity">
    <text evidence="2 5">Belongs to the acyl-CoA dehydrogenase family.</text>
</comment>
<evidence type="ECO:0000256" key="5">
    <source>
        <dbReference type="RuleBase" id="RU362125"/>
    </source>
</evidence>
<evidence type="ECO:0000259" key="6">
    <source>
        <dbReference type="Pfam" id="PF00441"/>
    </source>
</evidence>
<evidence type="ECO:0000313" key="10">
    <source>
        <dbReference type="Proteomes" id="UP000000263"/>
    </source>
</evidence>
<evidence type="ECO:0000259" key="7">
    <source>
        <dbReference type="Pfam" id="PF02770"/>
    </source>
</evidence>